<dbReference type="CDD" id="cd02958">
    <property type="entry name" value="UAS"/>
    <property type="match status" value="1"/>
</dbReference>
<feature type="region of interest" description="Disordered" evidence="1">
    <location>
        <begin position="91"/>
        <end position="112"/>
    </location>
</feature>
<feature type="compositionally biased region" description="Polar residues" evidence="1">
    <location>
        <begin position="360"/>
        <end position="369"/>
    </location>
</feature>
<dbReference type="Gene3D" id="3.10.20.90">
    <property type="entry name" value="Phosphatidylinositol 3-kinase Catalytic Subunit, Chain A, domain 1"/>
    <property type="match status" value="1"/>
</dbReference>
<dbReference type="Gene3D" id="3.40.30.10">
    <property type="entry name" value="Glutaredoxin"/>
    <property type="match status" value="1"/>
</dbReference>
<feature type="region of interest" description="Disordered" evidence="1">
    <location>
        <begin position="404"/>
        <end position="433"/>
    </location>
</feature>
<feature type="region of interest" description="Disordered" evidence="1">
    <location>
        <begin position="500"/>
        <end position="522"/>
    </location>
</feature>
<dbReference type="PROSITE" id="PS50033">
    <property type="entry name" value="UBX"/>
    <property type="match status" value="1"/>
</dbReference>
<evidence type="ECO:0000259" key="2">
    <source>
        <dbReference type="PROSITE" id="PS50033"/>
    </source>
</evidence>
<dbReference type="InterPro" id="IPR029071">
    <property type="entry name" value="Ubiquitin-like_domsf"/>
</dbReference>
<dbReference type="PANTHER" id="PTHR23322">
    <property type="entry name" value="FAS-ASSOCIATED PROTEIN"/>
    <property type="match status" value="1"/>
</dbReference>
<feature type="domain" description="UBX" evidence="2">
    <location>
        <begin position="531"/>
        <end position="608"/>
    </location>
</feature>
<evidence type="ECO:0000313" key="4">
    <source>
        <dbReference type="Proteomes" id="UP001497525"/>
    </source>
</evidence>
<dbReference type="Gene3D" id="1.10.8.10">
    <property type="entry name" value="DNA helicase RuvA subunit, C-terminal domain"/>
    <property type="match status" value="1"/>
</dbReference>
<dbReference type="CDD" id="cd14345">
    <property type="entry name" value="UBA_UBXD7"/>
    <property type="match status" value="1"/>
</dbReference>
<organism evidence="3 4">
    <name type="scientific">Calicophoron daubneyi</name>
    <name type="common">Rumen fluke</name>
    <name type="synonym">Paramphistomum daubneyi</name>
    <dbReference type="NCBI Taxonomy" id="300641"/>
    <lineage>
        <taxon>Eukaryota</taxon>
        <taxon>Metazoa</taxon>
        <taxon>Spiralia</taxon>
        <taxon>Lophotrochozoa</taxon>
        <taxon>Platyhelminthes</taxon>
        <taxon>Trematoda</taxon>
        <taxon>Digenea</taxon>
        <taxon>Plagiorchiida</taxon>
        <taxon>Pronocephalata</taxon>
        <taxon>Paramphistomoidea</taxon>
        <taxon>Paramphistomidae</taxon>
        <taxon>Calicophoron</taxon>
    </lineage>
</organism>
<name>A0AAV2TDW5_CALDB</name>
<reference evidence="3" key="1">
    <citation type="submission" date="2024-06" db="EMBL/GenBank/DDBJ databases">
        <authorList>
            <person name="Liu X."/>
            <person name="Lenzi L."/>
            <person name="Haldenby T S."/>
            <person name="Uol C."/>
        </authorList>
    </citation>
    <scope>NUCLEOTIDE SEQUENCE</scope>
</reference>
<dbReference type="Pfam" id="PF13899">
    <property type="entry name" value="Thioredoxin_7"/>
    <property type="match status" value="1"/>
</dbReference>
<dbReference type="GO" id="GO:0005634">
    <property type="term" value="C:nucleus"/>
    <property type="evidence" value="ECO:0007669"/>
    <property type="project" value="TreeGrafter"/>
</dbReference>
<dbReference type="InterPro" id="IPR001012">
    <property type="entry name" value="UBX_dom"/>
</dbReference>
<dbReference type="Pfam" id="PF00789">
    <property type="entry name" value="UBX"/>
    <property type="match status" value="1"/>
</dbReference>
<sequence length="611" mass="67414">MSDLTERFCQVTGADEATATSFLLACNNNLDMAVSLYMDDPHAAGSSTEEYRSPIPQRTEQLLPVDLPLYTGRPYQTNLIRGCRRAFVADDDDDLDDNEQTRGDGNSVGSGEDVEILSVGCQPCLSSSDASVCMSNGKPDKHLNNRGTGSSLKPVASNWGTREEAAKKRGHLRQLYQPPVGILFQGSLAAAQASAREKNQWLLVSLHDEGCFDCHLLNRDVWKDPKIYSTIKRNFVFVQIPIDSPDGLRYRSRHSYVQSASHIAVLDPFTGEQKVMWMHLKEPKAVQEVLTEFLKHTALGPSVPNDRHEAAETDGQYIASTSQSGMRRPADSCLDPTDDGILPLKRPRLTSSEREVYHPSSGTGATSPVLQPHDFRYSPVNRTTATSPLDLTEEEQLQMAIEASKAESVSSGERPVNKKNNIDGGTDTFHNRISNSDDELIILTDDEDDAESNTSITPDIDREDSFVIDPEVTSACNSTTAVITARRPLRPDLNYVTDESRNLPSASPHIPPNESAPSTNIDSFCLPAPQPGDGVIELVVRLPAGERDVIRVPSKMKLKVLRQYFESRGFSMQQFELIHLYPRLSLSNLPETTSLSGAGLSKKDTIFVQER</sequence>
<dbReference type="InterPro" id="IPR006577">
    <property type="entry name" value="UAS"/>
</dbReference>
<dbReference type="SMART" id="SM00166">
    <property type="entry name" value="UBX"/>
    <property type="match status" value="1"/>
</dbReference>
<dbReference type="SMART" id="SM00594">
    <property type="entry name" value="UAS"/>
    <property type="match status" value="1"/>
</dbReference>
<gene>
    <name evidence="3" type="ORF">CDAUBV1_LOCUS7853</name>
</gene>
<comment type="caution">
    <text evidence="3">The sequence shown here is derived from an EMBL/GenBank/DDBJ whole genome shotgun (WGS) entry which is preliminary data.</text>
</comment>
<evidence type="ECO:0000256" key="1">
    <source>
        <dbReference type="SAM" id="MobiDB-lite"/>
    </source>
</evidence>
<dbReference type="Proteomes" id="UP001497525">
    <property type="component" value="Unassembled WGS sequence"/>
</dbReference>
<dbReference type="SUPFAM" id="SSF52833">
    <property type="entry name" value="Thioredoxin-like"/>
    <property type="match status" value="1"/>
</dbReference>
<evidence type="ECO:0000313" key="3">
    <source>
        <dbReference type="EMBL" id="CAL5134477.1"/>
    </source>
</evidence>
<proteinExistence type="predicted"/>
<dbReference type="InterPro" id="IPR036249">
    <property type="entry name" value="Thioredoxin-like_sf"/>
</dbReference>
<dbReference type="InterPro" id="IPR009060">
    <property type="entry name" value="UBA-like_sf"/>
</dbReference>
<dbReference type="Pfam" id="PF14555">
    <property type="entry name" value="UBA_4"/>
    <property type="match status" value="1"/>
</dbReference>
<dbReference type="AlphaFoldDB" id="A0AAV2TDW5"/>
<feature type="region of interest" description="Disordered" evidence="1">
    <location>
        <begin position="318"/>
        <end position="373"/>
    </location>
</feature>
<dbReference type="SUPFAM" id="SSF54236">
    <property type="entry name" value="Ubiquitin-like"/>
    <property type="match status" value="1"/>
</dbReference>
<dbReference type="PROSITE" id="PS50330">
    <property type="entry name" value="UIM"/>
    <property type="match status" value="1"/>
</dbReference>
<dbReference type="PANTHER" id="PTHR23322:SF6">
    <property type="entry name" value="UBX DOMAIN-CONTAINING PROTEIN 7"/>
    <property type="match status" value="1"/>
</dbReference>
<dbReference type="GO" id="GO:0043161">
    <property type="term" value="P:proteasome-mediated ubiquitin-dependent protein catabolic process"/>
    <property type="evidence" value="ECO:0007669"/>
    <property type="project" value="TreeGrafter"/>
</dbReference>
<accession>A0AAV2TDW5</accession>
<dbReference type="InterPro" id="IPR050730">
    <property type="entry name" value="UBX_domain-protein"/>
</dbReference>
<dbReference type="InterPro" id="IPR003903">
    <property type="entry name" value="UIM_dom"/>
</dbReference>
<dbReference type="EMBL" id="CAXLJL010000201">
    <property type="protein sequence ID" value="CAL5134477.1"/>
    <property type="molecule type" value="Genomic_DNA"/>
</dbReference>
<dbReference type="GO" id="GO:0043130">
    <property type="term" value="F:ubiquitin binding"/>
    <property type="evidence" value="ECO:0007669"/>
    <property type="project" value="TreeGrafter"/>
</dbReference>
<protein>
    <recommendedName>
        <fullName evidence="2">UBX domain-containing protein</fullName>
    </recommendedName>
</protein>
<dbReference type="SUPFAM" id="SSF46934">
    <property type="entry name" value="UBA-like"/>
    <property type="match status" value="1"/>
</dbReference>